<dbReference type="InterPro" id="IPR013785">
    <property type="entry name" value="Aldolase_TIM"/>
</dbReference>
<dbReference type="InterPro" id="IPR017853">
    <property type="entry name" value="GH"/>
</dbReference>
<keyword evidence="2" id="KW-0326">Glycosidase</keyword>
<dbReference type="Proteomes" id="UP001139365">
    <property type="component" value="Unassembled WGS sequence"/>
</dbReference>
<evidence type="ECO:0000313" key="2">
    <source>
        <dbReference type="EMBL" id="MCI5756488.1"/>
    </source>
</evidence>
<comment type="caution">
    <text evidence="2">The sequence shown here is derived from an EMBL/GenBank/DDBJ whole genome shotgun (WGS) entry which is preliminary data.</text>
</comment>
<accession>A0AAE3FL30</accession>
<dbReference type="EMBL" id="JALEMU010000156">
    <property type="protein sequence ID" value="MCI5756488.1"/>
    <property type="molecule type" value="Genomic_DNA"/>
</dbReference>
<organism evidence="2 3">
    <name type="scientific">Candidatus Colimorpha enterica</name>
    <dbReference type="NCBI Taxonomy" id="3083063"/>
    <lineage>
        <taxon>Bacteria</taxon>
        <taxon>Pseudomonadati</taxon>
        <taxon>Bacteroidota</taxon>
        <taxon>Bacteroidia</taxon>
        <taxon>Bacteroidales</taxon>
        <taxon>Candidatus Colimorpha</taxon>
    </lineage>
</organism>
<keyword evidence="1" id="KW-0119">Carbohydrate metabolism</keyword>
<protein>
    <submittedName>
        <fullName evidence="2">Alpha-galactosidase</fullName>
        <ecNumber evidence="2">3.2.1.22</ecNumber>
    </submittedName>
</protein>
<dbReference type="GO" id="GO:0004557">
    <property type="term" value="F:alpha-galactosidase activity"/>
    <property type="evidence" value="ECO:0007669"/>
    <property type="project" value="UniProtKB-EC"/>
</dbReference>
<evidence type="ECO:0000256" key="1">
    <source>
        <dbReference type="ARBA" id="ARBA00023277"/>
    </source>
</evidence>
<dbReference type="Pfam" id="PF05691">
    <property type="entry name" value="Raffinose_syn"/>
    <property type="match status" value="1"/>
</dbReference>
<gene>
    <name evidence="2" type="ORF">MR241_09385</name>
</gene>
<dbReference type="Gene3D" id="3.20.20.70">
    <property type="entry name" value="Aldolase class I"/>
    <property type="match status" value="1"/>
</dbReference>
<dbReference type="AlphaFoldDB" id="A0AAE3FL30"/>
<reference evidence="2 3" key="1">
    <citation type="submission" date="2022-03" db="EMBL/GenBank/DDBJ databases">
        <title>Metagenome-assembled genomes from swine fecal metagenomes.</title>
        <authorList>
            <person name="Holman D.B."/>
            <person name="Kommadath A."/>
        </authorList>
    </citation>
    <scope>NUCLEOTIDE SEQUENCE [LARGE SCALE GENOMIC DNA]</scope>
    <source>
        <strain evidence="2">SUG147</strain>
    </source>
</reference>
<sequence>MYTFRNRNGEVSLFCGEREIISGIAPWFNTRKNPSDLLGTEDRIFLTLTDSDGTRISYRDKEGACRLTLSVEDDGKSFALRADGRYDPTGVLGHGTHINDYEGLGFDFDLPHSGNYIASYIDWVFWQRTLVREKLSDLHTRTQAMFVRYEDGKKAFFMTTCDKEFKSEIYAAGERGRLKIHSNDVNDTVMNEVILIGTEGDDEYSLSETTSAFGLKVMNKPGMLRKDKKYPEIFEYLGWCSWDAFHMDVTEDDLLAKCEEFRTKDIPVRWMIIDDMWGDVTSIDRPTMHSRELNDWEADPVRFPQGLKHAVGEIKSRYGVKVGIWHPITGYWYGVNPCGKLAKEHRDLLEYTIPGFLPEGPRLMHSFDAEKAEKWYDLQHAFYKDCGIDFAKVDNQGSAERFSHLKGSVGVCSANMHRAIEKATEKYYGGALINCMGMPSENYWNRPASCICRFSDDFQPENRKWFIQHLLQCSYNSLTQGAIYTGDWDMWWSDDAQAKKNAVLRSMSGGPVYMSDELGRSIKDVIMPTVFSDGRIVRLSSPAVPARKCLFGDHEHNGRVFMVFNRSGENGILAAFNLDEGENRVTGTASPSDAELPADGKYCVYEWFTGKTAVLEGTASMPFELENYDDFRLFIIAPVRNGRAVIGLTEKYMSPAAVSVAGNTVTALDDGTLAVYSETPIAGFESAENGIYTKTVGKGESVTLP</sequence>
<evidence type="ECO:0000313" key="3">
    <source>
        <dbReference type="Proteomes" id="UP001139365"/>
    </source>
</evidence>
<keyword evidence="2" id="KW-0378">Hydrolase</keyword>
<name>A0AAE3FL30_9BACT</name>
<proteinExistence type="predicted"/>
<dbReference type="EC" id="3.2.1.22" evidence="2"/>
<dbReference type="InterPro" id="IPR008811">
    <property type="entry name" value="Glycosyl_hydrolases_36"/>
</dbReference>
<dbReference type="PANTHER" id="PTHR31268:SF32">
    <property type="entry name" value="GALACTINOL--SUCROSE GALACTOSYLTRANSFERASE 2-RELATED"/>
    <property type="match status" value="1"/>
</dbReference>
<dbReference type="PANTHER" id="PTHR31268">
    <property type="match status" value="1"/>
</dbReference>
<dbReference type="SUPFAM" id="SSF51445">
    <property type="entry name" value="(Trans)glycosidases"/>
    <property type="match status" value="1"/>
</dbReference>